<gene>
    <name evidence="1" type="ORF">ElyMa_003915700</name>
</gene>
<evidence type="ECO:0000313" key="1">
    <source>
        <dbReference type="EMBL" id="GFR75294.1"/>
    </source>
</evidence>
<reference evidence="1 2" key="1">
    <citation type="journal article" date="2021" name="Elife">
        <title>Chloroplast acquisition without the gene transfer in kleptoplastic sea slugs, Plakobranchus ocellatus.</title>
        <authorList>
            <person name="Maeda T."/>
            <person name="Takahashi S."/>
            <person name="Yoshida T."/>
            <person name="Shimamura S."/>
            <person name="Takaki Y."/>
            <person name="Nagai Y."/>
            <person name="Toyoda A."/>
            <person name="Suzuki Y."/>
            <person name="Arimoto A."/>
            <person name="Ishii H."/>
            <person name="Satoh N."/>
            <person name="Nishiyama T."/>
            <person name="Hasebe M."/>
            <person name="Maruyama T."/>
            <person name="Minagawa J."/>
            <person name="Obokata J."/>
            <person name="Shigenobu S."/>
        </authorList>
    </citation>
    <scope>NUCLEOTIDE SEQUENCE [LARGE SCALE GENOMIC DNA]</scope>
</reference>
<protein>
    <recommendedName>
        <fullName evidence="3">Secreted protein</fullName>
    </recommendedName>
</protein>
<keyword evidence="2" id="KW-1185">Reference proteome</keyword>
<comment type="caution">
    <text evidence="1">The sequence shown here is derived from an EMBL/GenBank/DDBJ whole genome shotgun (WGS) entry which is preliminary data.</text>
</comment>
<proteinExistence type="predicted"/>
<name>A0AAV4FQP0_9GAST</name>
<dbReference type="AlphaFoldDB" id="A0AAV4FQP0"/>
<accession>A0AAV4FQP0</accession>
<organism evidence="1 2">
    <name type="scientific">Elysia marginata</name>
    <dbReference type="NCBI Taxonomy" id="1093978"/>
    <lineage>
        <taxon>Eukaryota</taxon>
        <taxon>Metazoa</taxon>
        <taxon>Spiralia</taxon>
        <taxon>Lophotrochozoa</taxon>
        <taxon>Mollusca</taxon>
        <taxon>Gastropoda</taxon>
        <taxon>Heterobranchia</taxon>
        <taxon>Euthyneura</taxon>
        <taxon>Panpulmonata</taxon>
        <taxon>Sacoglossa</taxon>
        <taxon>Placobranchoidea</taxon>
        <taxon>Plakobranchidae</taxon>
        <taxon>Elysia</taxon>
    </lineage>
</organism>
<evidence type="ECO:0008006" key="3">
    <source>
        <dbReference type="Google" id="ProtNLM"/>
    </source>
</evidence>
<dbReference type="Proteomes" id="UP000762676">
    <property type="component" value="Unassembled WGS sequence"/>
</dbReference>
<dbReference type="EMBL" id="BMAT01007971">
    <property type="protein sequence ID" value="GFR75294.1"/>
    <property type="molecule type" value="Genomic_DNA"/>
</dbReference>
<sequence length="82" mass="9001">MCTGTRHPALCYVIMTPDWLVLRAGQAVMFVVPVVELVVCVHSPWPWFACDASYSQATGDAQLAWDHHRAQQALSANTESGT</sequence>
<evidence type="ECO:0000313" key="2">
    <source>
        <dbReference type="Proteomes" id="UP000762676"/>
    </source>
</evidence>